<dbReference type="InterPro" id="IPR018165">
    <property type="entry name" value="Ala-tRNA-synth_IIc_core"/>
</dbReference>
<dbReference type="InterPro" id="IPR012947">
    <property type="entry name" value="tRNA_SAD"/>
</dbReference>
<dbReference type="CDD" id="cd00673">
    <property type="entry name" value="AlaRS_core"/>
    <property type="match status" value="1"/>
</dbReference>
<dbReference type="PANTHER" id="PTHR11777:SF9">
    <property type="entry name" value="ALANINE--TRNA LIGASE, CYTOPLASMIC"/>
    <property type="match status" value="1"/>
</dbReference>
<dbReference type="Gene3D" id="3.30.930.10">
    <property type="entry name" value="Bira Bifunctional Protein, Domain 2"/>
    <property type="match status" value="1"/>
</dbReference>
<evidence type="ECO:0000259" key="14">
    <source>
        <dbReference type="PROSITE" id="PS50860"/>
    </source>
</evidence>
<dbReference type="Gene3D" id="1.20.1050.10">
    <property type="match status" value="1"/>
</dbReference>
<dbReference type="InterPro" id="IPR018163">
    <property type="entry name" value="Thr/Ala-tRNA-synth_IIc_edit"/>
</dbReference>
<evidence type="ECO:0000256" key="2">
    <source>
        <dbReference type="ARBA" id="ARBA00022490"/>
    </source>
</evidence>
<evidence type="ECO:0000256" key="13">
    <source>
        <dbReference type="HAMAP-Rule" id="MF_03133"/>
    </source>
</evidence>
<dbReference type="SUPFAM" id="SSF55681">
    <property type="entry name" value="Class II aaRS and biotin synthetases"/>
    <property type="match status" value="1"/>
</dbReference>
<dbReference type="FunFam" id="3.10.310.40:FF:000002">
    <property type="entry name" value="alanine--tRNA ligase, cytoplasmic"/>
    <property type="match status" value="1"/>
</dbReference>
<reference evidence="15 16" key="1">
    <citation type="journal article" date="2023" name="Commun. Biol.">
        <title>Reorganization of the ancestral sex-determining regions during the evolution of trioecy in Pleodorina starrii.</title>
        <authorList>
            <person name="Takahashi K."/>
            <person name="Suzuki S."/>
            <person name="Kawai-Toyooka H."/>
            <person name="Yamamoto K."/>
            <person name="Hamaji T."/>
            <person name="Ootsuki R."/>
            <person name="Yamaguchi H."/>
            <person name="Kawachi M."/>
            <person name="Higashiyama T."/>
            <person name="Nozaki H."/>
        </authorList>
    </citation>
    <scope>NUCLEOTIDE SEQUENCE [LARGE SCALE GENOMIC DNA]</scope>
    <source>
        <strain evidence="15 16">NIES-4479</strain>
    </source>
</reference>
<dbReference type="OrthoDB" id="2423964at2759"/>
<evidence type="ECO:0000313" key="15">
    <source>
        <dbReference type="EMBL" id="GLC55597.1"/>
    </source>
</evidence>
<comment type="domain">
    <text evidence="13">Consists of three domains; the N-terminal catalytic domain, the editing domain and the C-terminal C-Ala domain. The editing domain removes incorrectly charged amino acids, while the C-Ala domain, along with tRNA(Ala), serves as a bridge to cooperatively bring together the editing and aminoacylation centers thus stimulating deacylation of misacylated tRNAs.</text>
</comment>
<evidence type="ECO:0000256" key="11">
    <source>
        <dbReference type="ARBA" id="ARBA00023146"/>
    </source>
</evidence>
<evidence type="ECO:0000256" key="6">
    <source>
        <dbReference type="ARBA" id="ARBA00022741"/>
    </source>
</evidence>
<dbReference type="Pfam" id="PF07973">
    <property type="entry name" value="tRNA_SAD"/>
    <property type="match status" value="1"/>
</dbReference>
<comment type="function">
    <text evidence="13">Catalyzes the attachment of alanine to tRNA(Ala) in a two-step reaction: alanine is first activated by ATP to form Ala-AMP and then transferred to the acceptor end of tRNA(Ala). Also edits incorrectly charged tRNA(Ala) via its editing domain.</text>
</comment>
<dbReference type="FunFam" id="3.30.930.10:FF:000011">
    <property type="entry name" value="Alanine--tRNA ligase, cytoplasmic"/>
    <property type="match status" value="1"/>
</dbReference>
<proteinExistence type="inferred from homology"/>
<dbReference type="Gene3D" id="2.40.30.130">
    <property type="match status" value="1"/>
</dbReference>
<dbReference type="HAMAP" id="MF_00036_B">
    <property type="entry name" value="Ala_tRNA_synth_B"/>
    <property type="match status" value="1"/>
</dbReference>
<dbReference type="FunFam" id="3.30.980.10:FF:000004">
    <property type="entry name" value="Alanine--tRNA ligase, cytoplasmic"/>
    <property type="match status" value="1"/>
</dbReference>
<keyword evidence="6 13" id="KW-0547">Nucleotide-binding</keyword>
<comment type="subunit">
    <text evidence="13">Monomer.</text>
</comment>
<dbReference type="InterPro" id="IPR018162">
    <property type="entry name" value="Ala-tRNA-ligase_IIc_anticod-bd"/>
</dbReference>
<dbReference type="Proteomes" id="UP001165080">
    <property type="component" value="Unassembled WGS sequence"/>
</dbReference>
<dbReference type="PROSITE" id="PS50860">
    <property type="entry name" value="AA_TRNA_LIGASE_II_ALA"/>
    <property type="match status" value="1"/>
</dbReference>
<dbReference type="InterPro" id="IPR045864">
    <property type="entry name" value="aa-tRNA-synth_II/BPL/LPL"/>
</dbReference>
<evidence type="ECO:0000256" key="12">
    <source>
        <dbReference type="ARBA" id="ARBA00048300"/>
    </source>
</evidence>
<dbReference type="SUPFAM" id="SSF47616">
    <property type="entry name" value="GST C-terminal domain-like"/>
    <property type="match status" value="1"/>
</dbReference>
<dbReference type="SUPFAM" id="SSF55186">
    <property type="entry name" value="ThrRS/AlaRS common domain"/>
    <property type="match status" value="1"/>
</dbReference>
<feature type="binding site" evidence="13">
    <location>
        <position position="812"/>
    </location>
    <ligand>
        <name>Zn(2+)</name>
        <dbReference type="ChEBI" id="CHEBI:29105"/>
    </ligand>
</feature>
<dbReference type="GO" id="GO:0005524">
    <property type="term" value="F:ATP binding"/>
    <property type="evidence" value="ECO:0007669"/>
    <property type="project" value="UniProtKB-UniRule"/>
</dbReference>
<dbReference type="GO" id="GO:0000049">
    <property type="term" value="F:tRNA binding"/>
    <property type="evidence" value="ECO:0007669"/>
    <property type="project" value="UniProtKB-KW"/>
</dbReference>
<evidence type="ECO:0000256" key="10">
    <source>
        <dbReference type="ARBA" id="ARBA00022917"/>
    </source>
</evidence>
<comment type="catalytic activity">
    <reaction evidence="12 13">
        <text>tRNA(Ala) + L-alanine + ATP = L-alanyl-tRNA(Ala) + AMP + diphosphate</text>
        <dbReference type="Rhea" id="RHEA:12540"/>
        <dbReference type="Rhea" id="RHEA-COMP:9657"/>
        <dbReference type="Rhea" id="RHEA-COMP:9923"/>
        <dbReference type="ChEBI" id="CHEBI:30616"/>
        <dbReference type="ChEBI" id="CHEBI:33019"/>
        <dbReference type="ChEBI" id="CHEBI:57972"/>
        <dbReference type="ChEBI" id="CHEBI:78442"/>
        <dbReference type="ChEBI" id="CHEBI:78497"/>
        <dbReference type="ChEBI" id="CHEBI:456215"/>
        <dbReference type="EC" id="6.1.1.7"/>
    </reaction>
</comment>
<dbReference type="SUPFAM" id="SSF101353">
    <property type="entry name" value="Putative anticodon-binding domain of alanyl-tRNA synthetase (AlaRS)"/>
    <property type="match status" value="1"/>
</dbReference>
<evidence type="ECO:0000256" key="8">
    <source>
        <dbReference type="ARBA" id="ARBA00022840"/>
    </source>
</evidence>
<keyword evidence="10 13" id="KW-0648">Protein biosynthesis</keyword>
<protein>
    <recommendedName>
        <fullName evidence="13">Alanine--tRNA ligase</fullName>
        <ecNumber evidence="13">6.1.1.7</ecNumber>
    </recommendedName>
    <alternativeName>
        <fullName evidence="13">Alanyl-tRNA synthetase</fullName>
        <shortName evidence="13">AlaRS</shortName>
    </alternativeName>
</protein>
<dbReference type="AlphaFoldDB" id="A0A9W6BPV6"/>
<keyword evidence="7 13" id="KW-0862">Zinc</keyword>
<dbReference type="GO" id="GO:0004813">
    <property type="term" value="F:alanine-tRNA ligase activity"/>
    <property type="evidence" value="ECO:0007669"/>
    <property type="project" value="UniProtKB-UniRule"/>
</dbReference>
<sequence length="1167" mass="122992">MVDGKPRLYGVGVKALRLQVVAAVAGTELDVPPFTEGLTNQTPAYLALNAAGAFPLLVTPDGAAHAAAAPALTALLGGGAAAAKWAEWCAAADAFIPGWIDGLLGLGSYDEAAAASAASGFRSHLNVLESALAASRFATLGAGAATDAAVAMSLFPAYLAVFDEKLRADVPKTAAFLAAVYGSPAVQAALGGVAVAPPAAALQAGAAGASPLAAFEAVLTQPWSGARTRAAFNEFFETKGHTYWASSSVVPHNDPTLLFTNAGMNQFKPVFLGTVDPNSDMGKIKRACNSQKCIRAGGKHNDLDDVGKDVYHHTFFEMLGNWSFGDYFKEEAISWAWELLTKWYNLPPERLYATYFRGDPSQGLPADDEAREIWLRFLPESRVLPYGNKENFWEMGDQGPCGPCTEIHFDRIGGRDAADLVNADDPNVLEIWNNVFIQFNREPDGSLKTLPAKHVDTGMGLERITSVLQGKMSNYATDLFGPIFDAIQQVTGARTYTDKIGKEDADGVDMAYRVVADHIRTLSFSIADGARPGNEGRDYVLRRILRRAVRYGRETLGAKEGFFAGLVDVVVAHFGGFFPELVRQRDTIFSVLREEEAAFSRTLVKGIERFKKAAAAATDSKIPGTEAFVLWDTYGFPVDLTQLMAEERGMSVDMPGYEAALNEAREKSRQGGKKTAGVGIKFEAEATGWLQAKGVPLTNDAPKYGSSDVPAKVLAILTPSGFVQSSAEAVDADGPVGLVLDTTSFYAESGGQIGDTGVVRGPEGAALVVSDCQVAAGFVLHVGETAVAPFRVGDEVTVSVDYERRGLIKPNHTFTHVLNYALKTTLGDHVDQKGSIVLPDKLRFDFSNAGPVEAAQLAAVEKICREAVAAAMPVYGGEVPLAQARNINGLRAVFGEVYPDPVRVVSIGRAVEELLSDPKADANAAYSIEFCGGTHLCNTAEAEAFALLSEEGIAKGVRRIVAVTRGDAVRAIEAAAALKAELAGIAALPDEQLEKACKAFKETVDAAVIPAVDKASLRDELAVLGRRVVEFQKAAAAANKALAAERAVAAADAAVSEGKAFVIGRLDVGLDTKAVGEACCAISAKHPTLASLFVSVDAEKGKALAYAAVPDSMTDRLKANEWVSAALGPLGGKGGGKANSAQGQGPNVDKAEEALAAATAFVAAKLQ</sequence>
<dbReference type="Pfam" id="PF01411">
    <property type="entry name" value="tRNA-synt_2c"/>
    <property type="match status" value="1"/>
</dbReference>
<keyword evidence="4 13" id="KW-0436">Ligase</keyword>
<keyword evidence="9 13" id="KW-0694">RNA-binding</keyword>
<feature type="binding site" evidence="13">
    <location>
        <position position="816"/>
    </location>
    <ligand>
        <name>Zn(2+)</name>
        <dbReference type="ChEBI" id="CHEBI:29105"/>
    </ligand>
</feature>
<name>A0A9W6BPV6_9CHLO</name>
<evidence type="ECO:0000256" key="4">
    <source>
        <dbReference type="ARBA" id="ARBA00022598"/>
    </source>
</evidence>
<evidence type="ECO:0000313" key="16">
    <source>
        <dbReference type="Proteomes" id="UP001165080"/>
    </source>
</evidence>
<accession>A0A9W6BPV6</accession>
<gene>
    <name evidence="15" type="primary">PLEST001996</name>
    <name evidence="15" type="ORF">PLESTB_001005000</name>
</gene>
<keyword evidence="11 13" id="KW-0030">Aminoacyl-tRNA synthetase</keyword>
<dbReference type="InterPro" id="IPR059090">
    <property type="entry name" value="ALA1_helical"/>
</dbReference>
<dbReference type="Gene3D" id="3.10.310.40">
    <property type="match status" value="1"/>
</dbReference>
<dbReference type="Pfam" id="PF02272">
    <property type="entry name" value="DHHA1"/>
    <property type="match status" value="1"/>
</dbReference>
<keyword evidence="3 13" id="KW-0820">tRNA-binding</keyword>
<comment type="subcellular location">
    <subcellularLocation>
        <location evidence="13">Mitochondrion</location>
    </subcellularLocation>
    <subcellularLocation>
        <location evidence="13">Cytoplasm</location>
    </subcellularLocation>
</comment>
<dbReference type="GO" id="GO:0008270">
    <property type="term" value="F:zinc ion binding"/>
    <property type="evidence" value="ECO:0007669"/>
    <property type="project" value="UniProtKB-UniRule"/>
</dbReference>
<dbReference type="SMART" id="SM00863">
    <property type="entry name" value="tRNA_SAD"/>
    <property type="match status" value="1"/>
</dbReference>
<organism evidence="15 16">
    <name type="scientific">Pleodorina starrii</name>
    <dbReference type="NCBI Taxonomy" id="330485"/>
    <lineage>
        <taxon>Eukaryota</taxon>
        <taxon>Viridiplantae</taxon>
        <taxon>Chlorophyta</taxon>
        <taxon>core chlorophytes</taxon>
        <taxon>Chlorophyceae</taxon>
        <taxon>CS clade</taxon>
        <taxon>Chlamydomonadales</taxon>
        <taxon>Volvocaceae</taxon>
        <taxon>Pleodorina</taxon>
    </lineage>
</organism>
<feature type="binding site" evidence="13">
    <location>
        <position position="931"/>
    </location>
    <ligand>
        <name>Zn(2+)</name>
        <dbReference type="ChEBI" id="CHEBI:29105"/>
    </ligand>
</feature>
<dbReference type="InterPro" id="IPR036282">
    <property type="entry name" value="Glutathione-S-Trfase_C_sf"/>
</dbReference>
<dbReference type="InterPro" id="IPR018164">
    <property type="entry name" value="Ala-tRNA-synth_IIc_N"/>
</dbReference>
<dbReference type="EC" id="6.1.1.7" evidence="13"/>
<keyword evidence="16" id="KW-1185">Reference proteome</keyword>
<feature type="domain" description="Alanyl-transfer RNA synthetases family profile" evidence="14">
    <location>
        <begin position="223"/>
        <end position="974"/>
    </location>
</feature>
<dbReference type="GO" id="GO:0002161">
    <property type="term" value="F:aminoacyl-tRNA deacylase activity"/>
    <property type="evidence" value="ECO:0007669"/>
    <property type="project" value="TreeGrafter"/>
</dbReference>
<dbReference type="EMBL" id="BRXU01000013">
    <property type="protein sequence ID" value="GLC55597.1"/>
    <property type="molecule type" value="Genomic_DNA"/>
</dbReference>
<comment type="similarity">
    <text evidence="1">Belongs to the class-II aminoacyl-tRNA synthetase family. Alax-L subfamily.</text>
</comment>
<dbReference type="InterPro" id="IPR002318">
    <property type="entry name" value="Ala-tRNA-lgiase_IIc"/>
</dbReference>
<evidence type="ECO:0000256" key="9">
    <source>
        <dbReference type="ARBA" id="ARBA00022884"/>
    </source>
</evidence>
<dbReference type="GO" id="GO:0009507">
    <property type="term" value="C:chloroplast"/>
    <property type="evidence" value="ECO:0007669"/>
    <property type="project" value="TreeGrafter"/>
</dbReference>
<dbReference type="PRINTS" id="PR00980">
    <property type="entry name" value="TRNASYNTHALA"/>
</dbReference>
<dbReference type="InterPro" id="IPR050058">
    <property type="entry name" value="Ala-tRNA_ligase"/>
</dbReference>
<dbReference type="NCBIfam" id="TIGR00344">
    <property type="entry name" value="alaS"/>
    <property type="match status" value="1"/>
</dbReference>
<dbReference type="Gene3D" id="3.30.980.10">
    <property type="entry name" value="Threonyl-trna Synthetase, Chain A, domain 2"/>
    <property type="match status" value="1"/>
</dbReference>
<dbReference type="InterPro" id="IPR009000">
    <property type="entry name" value="Transl_B-barrel_sf"/>
</dbReference>
<dbReference type="Pfam" id="PF26023">
    <property type="entry name" value="ALA1"/>
    <property type="match status" value="1"/>
</dbReference>
<keyword evidence="8 13" id="KW-0067">ATP-binding</keyword>
<keyword evidence="2 13" id="KW-0963">Cytoplasm</keyword>
<keyword evidence="5 13" id="KW-0479">Metal-binding</keyword>
<evidence type="ECO:0000256" key="1">
    <source>
        <dbReference type="ARBA" id="ARBA00008429"/>
    </source>
</evidence>
<comment type="caution">
    <text evidence="15">The sequence shown here is derived from an EMBL/GenBank/DDBJ whole genome shotgun (WGS) entry which is preliminary data.</text>
</comment>
<dbReference type="PANTHER" id="PTHR11777">
    <property type="entry name" value="ALANYL-TRNA SYNTHETASE"/>
    <property type="match status" value="1"/>
</dbReference>
<feature type="binding site" evidence="13">
    <location>
        <position position="935"/>
    </location>
    <ligand>
        <name>Zn(2+)</name>
        <dbReference type="ChEBI" id="CHEBI:29105"/>
    </ligand>
</feature>
<dbReference type="GO" id="GO:0070143">
    <property type="term" value="P:mitochondrial alanyl-tRNA aminoacylation"/>
    <property type="evidence" value="ECO:0007669"/>
    <property type="project" value="UniProtKB-UniRule"/>
</dbReference>
<keyword evidence="13" id="KW-0496">Mitochondrion</keyword>
<evidence type="ECO:0000256" key="7">
    <source>
        <dbReference type="ARBA" id="ARBA00022833"/>
    </source>
</evidence>
<evidence type="ECO:0000256" key="3">
    <source>
        <dbReference type="ARBA" id="ARBA00022555"/>
    </source>
</evidence>
<dbReference type="GO" id="GO:0005739">
    <property type="term" value="C:mitochondrion"/>
    <property type="evidence" value="ECO:0007669"/>
    <property type="project" value="UniProtKB-SubCell"/>
</dbReference>
<evidence type="ECO:0000256" key="5">
    <source>
        <dbReference type="ARBA" id="ARBA00022723"/>
    </source>
</evidence>
<dbReference type="InterPro" id="IPR003156">
    <property type="entry name" value="DHHA1_dom"/>
</dbReference>
<comment type="cofactor">
    <cofactor evidence="13">
        <name>Zn(2+)</name>
        <dbReference type="ChEBI" id="CHEBI:29105"/>
    </cofactor>
    <text evidence="13">Binds 1 zinc ion per subunit.</text>
</comment>
<dbReference type="InterPro" id="IPR023033">
    <property type="entry name" value="Ala_tRNA_ligase_euk/bac"/>
</dbReference>
<dbReference type="SUPFAM" id="SSF50447">
    <property type="entry name" value="Translation proteins"/>
    <property type="match status" value="1"/>
</dbReference>